<evidence type="ECO:0000313" key="3">
    <source>
        <dbReference type="EMBL" id="RHZ81665.1"/>
    </source>
</evidence>
<dbReference type="AlphaFoldDB" id="A0A397J050"/>
<feature type="transmembrane region" description="Helical" evidence="1">
    <location>
        <begin position="231"/>
        <end position="250"/>
    </location>
</feature>
<feature type="transmembrane region" description="Helical" evidence="1">
    <location>
        <begin position="118"/>
        <end position="140"/>
    </location>
</feature>
<keyword evidence="2" id="KW-0732">Signal</keyword>
<protein>
    <recommendedName>
        <fullName evidence="5">DUF4203 domain-containing protein</fullName>
    </recommendedName>
</protein>
<feature type="transmembrane region" description="Helical" evidence="1">
    <location>
        <begin position="256"/>
        <end position="276"/>
    </location>
</feature>
<evidence type="ECO:0000256" key="1">
    <source>
        <dbReference type="SAM" id="Phobius"/>
    </source>
</evidence>
<keyword evidence="1" id="KW-0812">Transmembrane</keyword>
<name>A0A397J050_9GLOM</name>
<sequence>MSETTSKFLFLLTCLFPIVSASLPLADMFNFETKEYIPYTIVSAIFLIAFIPISQLKKVRKTISLTLNIFVALIFPSLFFYMTRGFTKLTIISIAFSGSIIASILIVRLILLDESRKGIATITFFALIILILIIFPPLFLYATESFNLVTIIFLILFVILILTFTFSVLTGFLLPEHVIIFLSCITVCILVGFHIVIHGAITVAHFSVIVLVINLVARCCLVYLKGTIATIIVSDILGGINYYIIFYALQSQVNPISLLLFWADLWTVLFSIYTVIENFKEFEGTEAEAERLIVPQHL</sequence>
<dbReference type="Proteomes" id="UP000266861">
    <property type="component" value="Unassembled WGS sequence"/>
</dbReference>
<dbReference type="OrthoDB" id="2449676at2759"/>
<feature type="transmembrane region" description="Helical" evidence="1">
    <location>
        <begin position="146"/>
        <end position="166"/>
    </location>
</feature>
<feature type="transmembrane region" description="Helical" evidence="1">
    <location>
        <begin position="36"/>
        <end position="53"/>
    </location>
</feature>
<evidence type="ECO:0000256" key="2">
    <source>
        <dbReference type="SAM" id="SignalP"/>
    </source>
</evidence>
<feature type="transmembrane region" description="Helical" evidence="1">
    <location>
        <begin position="89"/>
        <end position="111"/>
    </location>
</feature>
<keyword evidence="4" id="KW-1185">Reference proteome</keyword>
<feature type="transmembrane region" description="Helical" evidence="1">
    <location>
        <begin position="203"/>
        <end position="224"/>
    </location>
</feature>
<feature type="chain" id="PRO_5017221702" description="DUF4203 domain-containing protein" evidence="2">
    <location>
        <begin position="22"/>
        <end position="298"/>
    </location>
</feature>
<evidence type="ECO:0008006" key="5">
    <source>
        <dbReference type="Google" id="ProtNLM"/>
    </source>
</evidence>
<feature type="transmembrane region" description="Helical" evidence="1">
    <location>
        <begin position="178"/>
        <end position="197"/>
    </location>
</feature>
<reference evidence="3 4" key="1">
    <citation type="submission" date="2018-08" db="EMBL/GenBank/DDBJ databases">
        <title>Genome and evolution of the arbuscular mycorrhizal fungus Diversispora epigaea (formerly Glomus versiforme) and its bacterial endosymbionts.</title>
        <authorList>
            <person name="Sun X."/>
            <person name="Fei Z."/>
            <person name="Harrison M."/>
        </authorList>
    </citation>
    <scope>NUCLEOTIDE SEQUENCE [LARGE SCALE GENOMIC DNA]</scope>
    <source>
        <strain evidence="3 4">IT104</strain>
    </source>
</reference>
<comment type="caution">
    <text evidence="3">The sequence shown here is derived from an EMBL/GenBank/DDBJ whole genome shotgun (WGS) entry which is preliminary data.</text>
</comment>
<evidence type="ECO:0000313" key="4">
    <source>
        <dbReference type="Proteomes" id="UP000266861"/>
    </source>
</evidence>
<gene>
    <name evidence="3" type="ORF">Glove_117g488</name>
</gene>
<proteinExistence type="predicted"/>
<feature type="transmembrane region" description="Helical" evidence="1">
    <location>
        <begin position="65"/>
        <end position="83"/>
    </location>
</feature>
<keyword evidence="1" id="KW-0472">Membrane</keyword>
<dbReference type="EMBL" id="PQFF01000109">
    <property type="protein sequence ID" value="RHZ81665.1"/>
    <property type="molecule type" value="Genomic_DNA"/>
</dbReference>
<accession>A0A397J050</accession>
<organism evidence="3 4">
    <name type="scientific">Diversispora epigaea</name>
    <dbReference type="NCBI Taxonomy" id="1348612"/>
    <lineage>
        <taxon>Eukaryota</taxon>
        <taxon>Fungi</taxon>
        <taxon>Fungi incertae sedis</taxon>
        <taxon>Mucoromycota</taxon>
        <taxon>Glomeromycotina</taxon>
        <taxon>Glomeromycetes</taxon>
        <taxon>Diversisporales</taxon>
        <taxon>Diversisporaceae</taxon>
        <taxon>Diversispora</taxon>
    </lineage>
</organism>
<keyword evidence="1" id="KW-1133">Transmembrane helix</keyword>
<feature type="signal peptide" evidence="2">
    <location>
        <begin position="1"/>
        <end position="21"/>
    </location>
</feature>